<feature type="region of interest" description="Disordered" evidence="1">
    <location>
        <begin position="1"/>
        <end position="74"/>
    </location>
</feature>
<keyword evidence="2" id="KW-0812">Transmembrane</keyword>
<dbReference type="RefSeq" id="WP_148649114.1">
    <property type="nucleotide sequence ID" value="NZ_CP011131.1"/>
</dbReference>
<dbReference type="EMBL" id="CP093547">
    <property type="protein sequence ID" value="UNP29417.1"/>
    <property type="molecule type" value="Genomic_DNA"/>
</dbReference>
<dbReference type="InterPro" id="IPR001466">
    <property type="entry name" value="Beta-lactam-related"/>
</dbReference>
<keyword evidence="2" id="KW-0472">Membrane</keyword>
<evidence type="ECO:0000256" key="1">
    <source>
        <dbReference type="SAM" id="MobiDB-lite"/>
    </source>
</evidence>
<feature type="transmembrane region" description="Helical" evidence="2">
    <location>
        <begin position="655"/>
        <end position="674"/>
    </location>
</feature>
<feature type="compositionally biased region" description="Low complexity" evidence="1">
    <location>
        <begin position="17"/>
        <end position="34"/>
    </location>
</feature>
<evidence type="ECO:0000259" key="3">
    <source>
        <dbReference type="Pfam" id="PF00144"/>
    </source>
</evidence>
<dbReference type="Pfam" id="PF00144">
    <property type="entry name" value="Beta-lactamase"/>
    <property type="match status" value="1"/>
</dbReference>
<evidence type="ECO:0000313" key="4">
    <source>
        <dbReference type="EMBL" id="UNP29417.1"/>
    </source>
</evidence>
<gene>
    <name evidence="4" type="ORF">MOV92_23610</name>
</gene>
<accession>A0ABY3X9Z0</accession>
<keyword evidence="5" id="KW-1185">Reference proteome</keyword>
<dbReference type="Proteomes" id="UP000829194">
    <property type="component" value="Chromosome"/>
</dbReference>
<proteinExistence type="predicted"/>
<name>A0ABY3X9Z0_9GAMM</name>
<feature type="domain" description="Beta-lactamase-related" evidence="3">
    <location>
        <begin position="84"/>
        <end position="405"/>
    </location>
</feature>
<dbReference type="InterPro" id="IPR050491">
    <property type="entry name" value="AmpC-like"/>
</dbReference>
<feature type="transmembrane region" description="Helical" evidence="2">
    <location>
        <begin position="538"/>
        <end position="562"/>
    </location>
</feature>
<evidence type="ECO:0000313" key="5">
    <source>
        <dbReference type="Proteomes" id="UP000829194"/>
    </source>
</evidence>
<dbReference type="SUPFAM" id="SSF56601">
    <property type="entry name" value="beta-lactamase/transpeptidase-like"/>
    <property type="match status" value="1"/>
</dbReference>
<feature type="transmembrane region" description="Helical" evidence="2">
    <location>
        <begin position="622"/>
        <end position="643"/>
    </location>
</feature>
<keyword evidence="2" id="KW-1133">Transmembrane helix</keyword>
<dbReference type="PANTHER" id="PTHR46825">
    <property type="entry name" value="D-ALANYL-D-ALANINE-CARBOXYPEPTIDASE/ENDOPEPTIDASE AMPH"/>
    <property type="match status" value="1"/>
</dbReference>
<reference evidence="4 5" key="1">
    <citation type="submission" date="2022-03" db="EMBL/GenBank/DDBJ databases">
        <title>Complete genome sequence of Lysobacter capsici VKM B-2533 and Lysobacter gummosus 10.1.1, promising sources of lytic agents.</title>
        <authorList>
            <person name="Tarlachkov S.V."/>
            <person name="Kudryakova I.V."/>
            <person name="Afoshin A.S."/>
            <person name="Leontyevskaya E.A."/>
            <person name="Leontyevskaya N.V."/>
        </authorList>
    </citation>
    <scope>NUCLEOTIDE SEQUENCE [LARGE SCALE GENOMIC DNA]</scope>
    <source>
        <strain evidence="4 5">10.1.1</strain>
    </source>
</reference>
<feature type="compositionally biased region" description="Pro residues" evidence="1">
    <location>
        <begin position="35"/>
        <end position="51"/>
    </location>
</feature>
<feature type="transmembrane region" description="Helical" evidence="2">
    <location>
        <begin position="582"/>
        <end position="602"/>
    </location>
</feature>
<dbReference type="InterPro" id="IPR012338">
    <property type="entry name" value="Beta-lactam/transpept-like"/>
</dbReference>
<dbReference type="Gene3D" id="3.40.710.10">
    <property type="entry name" value="DD-peptidase/beta-lactamase superfamily"/>
    <property type="match status" value="1"/>
</dbReference>
<protein>
    <submittedName>
        <fullName evidence="4">Beta-lactamase family protein</fullName>
    </submittedName>
</protein>
<evidence type="ECO:0000256" key="2">
    <source>
        <dbReference type="SAM" id="Phobius"/>
    </source>
</evidence>
<sequence>MKRASPITDGAGETAPKDPLAAPAPEAAPIELRPLPAPPPVASAPIAPLPMEPGDTGLGEILVAPTGPAPTPPVSSPDAEAYIDGLVPTALARGGLTGAVVVLVKDGQVLLAKGYGYADREQGKPMNAARTLVRPGSISKLFTWTAVMQLVERGKLDLDADINTYLDFRIRDEYGQAITLRHLMTHSAGFEESSKHLFAAQPSQLMALGDYVKAVQPQRIYPPGQVPGYSNYGVALAGYIVQRVAREPFDDYIEEHIFAPLGMRHSSFRQPLPKGLAADMAKSYVAPGAPPIPFELVNAAPAGSLSTTGEDMARFMIAHLDQGRYRNDTILQTYTAQAMQNTLVRPIPGLDAMTLGFFRHDSYGPITLGHGGATEAFQSDLVLLPEHKLGVFVSASGPARAGRALHRDLIDGLLRRYYPAREPPPPTLVTAYLHGRQIEGRYESSRQSSGNFLAIGRLFATSVIELNSDETVSVSSLRKPDGRVKRWREIGPYLWREVDGDSRLAAKVIDNEVIAVSSDDVPAAMWLQPVPAWRSPGWIVPLLYLAAIVHVLALALWPVAALVRHRTQRPLLLDSRERDLRLLTFIGLSGNVLLALLWVWILSRAEVSVRSLDGSLDPLIRIAQLLGLLSIATAVIAALNLRAAWSMPVRRLRRACAVAIAVACIAVVWLVFALKTMQWSLVY</sequence>
<organism evidence="4 5">
    <name type="scientific">Lysobacter gummosus</name>
    <dbReference type="NCBI Taxonomy" id="262324"/>
    <lineage>
        <taxon>Bacteria</taxon>
        <taxon>Pseudomonadati</taxon>
        <taxon>Pseudomonadota</taxon>
        <taxon>Gammaproteobacteria</taxon>
        <taxon>Lysobacterales</taxon>
        <taxon>Lysobacteraceae</taxon>
        <taxon>Lysobacter</taxon>
    </lineage>
</organism>
<dbReference type="PANTHER" id="PTHR46825:SF9">
    <property type="entry name" value="BETA-LACTAMASE-RELATED DOMAIN-CONTAINING PROTEIN"/>
    <property type="match status" value="1"/>
</dbReference>